<keyword evidence="2" id="KW-1185">Reference proteome</keyword>
<evidence type="ECO:0000313" key="2">
    <source>
        <dbReference type="Proteomes" id="UP000662747"/>
    </source>
</evidence>
<dbReference type="RefSeq" id="WP_206722349.1">
    <property type="nucleotide sequence ID" value="NZ_CP071090.1"/>
</dbReference>
<dbReference type="PROSITE" id="PS51257">
    <property type="entry name" value="PROKAR_LIPOPROTEIN"/>
    <property type="match status" value="1"/>
</dbReference>
<dbReference type="EMBL" id="CP071090">
    <property type="protein sequence ID" value="QSQ20769.1"/>
    <property type="molecule type" value="Genomic_DNA"/>
</dbReference>
<organism evidence="1 2">
    <name type="scientific">Pyxidicoccus parkwayensis</name>
    <dbReference type="NCBI Taxonomy" id="2813578"/>
    <lineage>
        <taxon>Bacteria</taxon>
        <taxon>Pseudomonadati</taxon>
        <taxon>Myxococcota</taxon>
        <taxon>Myxococcia</taxon>
        <taxon>Myxococcales</taxon>
        <taxon>Cystobacterineae</taxon>
        <taxon>Myxococcaceae</taxon>
        <taxon>Pyxidicoccus</taxon>
    </lineage>
</organism>
<sequence>MSQWKAGLVVAVMSGVLGVGCGGDAPVEASTDERAVDRYTTQMEQEDWGQCGKKICFDPIERDKNITHIFIDFGDCRVRDFRVFLETEHRGKEEVTDRLKTQGGPCQELDADYRFEVQGPDKEAKVCIIFEDYVPKHVRLGAKAANDCSYEDDDDLRVSWKNECKKCN</sequence>
<gene>
    <name evidence="1" type="ORF">JY651_36900</name>
</gene>
<reference evidence="1 2" key="1">
    <citation type="submission" date="2021-02" db="EMBL/GenBank/DDBJ databases">
        <title>De Novo genome assembly of isolated myxobacteria.</title>
        <authorList>
            <person name="Stevens D.C."/>
        </authorList>
    </citation>
    <scope>NUCLEOTIDE SEQUENCE [LARGE SCALE GENOMIC DNA]</scope>
    <source>
        <strain evidence="2">SCPEA02</strain>
    </source>
</reference>
<accession>A0ABX7NQZ6</accession>
<proteinExistence type="predicted"/>
<evidence type="ECO:0008006" key="3">
    <source>
        <dbReference type="Google" id="ProtNLM"/>
    </source>
</evidence>
<protein>
    <recommendedName>
        <fullName evidence="3">Lipoprotein</fullName>
    </recommendedName>
</protein>
<evidence type="ECO:0000313" key="1">
    <source>
        <dbReference type="EMBL" id="QSQ20769.1"/>
    </source>
</evidence>
<name>A0ABX7NQZ6_9BACT</name>
<dbReference type="Proteomes" id="UP000662747">
    <property type="component" value="Chromosome"/>
</dbReference>